<evidence type="ECO:0000313" key="2">
    <source>
        <dbReference type="EMBL" id="AAM03495.1"/>
    </source>
</evidence>
<name>Q8TUM5_METAC</name>
<evidence type="ECO:0000256" key="1">
    <source>
        <dbReference type="SAM" id="MobiDB-lite"/>
    </source>
</evidence>
<accession>Q8TUM5</accession>
<reference evidence="2 3" key="1">
    <citation type="journal article" date="2002" name="Genome Res.">
        <title>The genome of Methanosarcina acetivorans reveals extensive metabolic and physiological diversity.</title>
        <authorList>
            <person name="Galagan J.E."/>
            <person name="Nusbaum C."/>
            <person name="Roy A."/>
            <person name="Endrizzi M.G."/>
            <person name="Macdonald P."/>
            <person name="FitzHugh W."/>
            <person name="Calvo S."/>
            <person name="Engels R."/>
            <person name="Smirnov S."/>
            <person name="Atnoor D."/>
            <person name="Brown A."/>
            <person name="Allen N."/>
            <person name="Naylor J."/>
            <person name="Stange-Thomann N."/>
            <person name="DeArellano K."/>
            <person name="Johnson R."/>
            <person name="Linton L."/>
            <person name="McEwan P."/>
            <person name="McKernan K."/>
            <person name="Talamas J."/>
            <person name="Tirrell A."/>
            <person name="Ye W."/>
            <person name="Zimmer A."/>
            <person name="Barber R.D."/>
            <person name="Cann I."/>
            <person name="Graham D.E."/>
            <person name="Grahame D.A."/>
            <person name="Guss A."/>
            <person name="Hedderich R."/>
            <person name="Ingram-Smith C."/>
            <person name="Kuettner C.H."/>
            <person name="Krzycki J.A."/>
            <person name="Leigh J.A."/>
            <person name="Li W."/>
            <person name="Liu J."/>
            <person name="Mukhopadhyay B."/>
            <person name="Reeve J.N."/>
            <person name="Smith K."/>
            <person name="Springer T.A."/>
            <person name="Umayam L.A."/>
            <person name="White O."/>
            <person name="White R.H."/>
            <person name="de Macario E.C."/>
            <person name="Ferry J.G."/>
            <person name="Jarrell K.F."/>
            <person name="Jing H."/>
            <person name="Macario A.J.L."/>
            <person name="Paulsen I."/>
            <person name="Pritchett M."/>
            <person name="Sowers K.R."/>
            <person name="Swanson R.V."/>
            <person name="Zinder S.H."/>
            <person name="Lander E."/>
            <person name="Metcalf W.W."/>
            <person name="Birren B."/>
        </authorList>
    </citation>
    <scope>NUCLEOTIDE SEQUENCE [LARGE SCALE GENOMIC DNA]</scope>
    <source>
        <strain evidence="3">ATCC 35395 / DSM 2834 / JCM 12185 / C2A</strain>
    </source>
</reference>
<dbReference type="RefSeq" id="WP_011020100.1">
    <property type="nucleotide sequence ID" value="NC_003552.1"/>
</dbReference>
<dbReference type="EMBL" id="AE010299">
    <property type="protein sequence ID" value="AAM03495.1"/>
    <property type="molecule type" value="Genomic_DNA"/>
</dbReference>
<evidence type="ECO:0000313" key="3">
    <source>
        <dbReference type="Proteomes" id="UP000002487"/>
    </source>
</evidence>
<organism evidence="2 3">
    <name type="scientific">Methanosarcina acetivorans (strain ATCC 35395 / DSM 2834 / JCM 12185 / C2A)</name>
    <dbReference type="NCBI Taxonomy" id="188937"/>
    <lineage>
        <taxon>Archaea</taxon>
        <taxon>Methanobacteriati</taxon>
        <taxon>Methanobacteriota</taxon>
        <taxon>Stenosarchaea group</taxon>
        <taxon>Methanomicrobia</taxon>
        <taxon>Methanosarcinales</taxon>
        <taxon>Methanosarcinaceae</taxon>
        <taxon>Methanosarcina</taxon>
    </lineage>
</organism>
<dbReference type="EnsemblBacteria" id="AAM03495">
    <property type="protein sequence ID" value="AAM03495"/>
    <property type="gene ID" value="MA_0041"/>
</dbReference>
<dbReference type="HOGENOM" id="CLU_2406336_0_0_2"/>
<dbReference type="Proteomes" id="UP000002487">
    <property type="component" value="Chromosome"/>
</dbReference>
<dbReference type="InParanoid" id="Q8TUM5"/>
<feature type="compositionally biased region" description="Basic and acidic residues" evidence="1">
    <location>
        <begin position="18"/>
        <end position="29"/>
    </location>
</feature>
<proteinExistence type="predicted"/>
<feature type="region of interest" description="Disordered" evidence="1">
    <location>
        <begin position="16"/>
        <end position="52"/>
    </location>
</feature>
<protein>
    <submittedName>
        <fullName evidence="2">Uncharacterized protein</fullName>
    </submittedName>
</protein>
<feature type="compositionally biased region" description="Basic and acidic residues" evidence="1">
    <location>
        <begin position="37"/>
        <end position="50"/>
    </location>
</feature>
<sequence length="92" mass="10472">MSDSFSVSVGIQRITGGFDKDKSHSEFLSHPKSGYKNRLEHEEPESEKYTLQKPASSKSLKLALMLHKPARFRILLIALDMRHNITQTVCDN</sequence>
<dbReference type="AlphaFoldDB" id="Q8TUM5"/>
<dbReference type="KEGG" id="mac:MA_0041"/>
<keyword evidence="3" id="KW-1185">Reference proteome</keyword>
<dbReference type="GeneID" id="1471933"/>
<gene>
    <name evidence="2" type="ordered locus">MA_0041</name>
</gene>